<dbReference type="OrthoDB" id="964745at2"/>
<feature type="domain" description="Secretion system C-terminal sorting" evidence="3">
    <location>
        <begin position="310"/>
        <end position="375"/>
    </location>
</feature>
<evidence type="ECO:0000313" key="4">
    <source>
        <dbReference type="EMBL" id="RWX00332.1"/>
    </source>
</evidence>
<dbReference type="RefSeq" id="WP_128389561.1">
    <property type="nucleotide sequence ID" value="NZ_SBII01000005.1"/>
</dbReference>
<feature type="chain" id="PRO_5019502857" evidence="2">
    <location>
        <begin position="23"/>
        <end position="377"/>
    </location>
</feature>
<keyword evidence="5" id="KW-1185">Reference proteome</keyword>
<sequence>MKRIFTIGLLLFLLTFSSKLCAQFTETDIKFWVGEGTSTAVLVVDFRDGSSDPSFAWGYRYNEGTGLTFKDMLEAMAAVEPKFIIKLSNIGFLEDITYNNHAGLAGHPDWWSTWSGDNLQEMYMNSGVSEELLNGRWYGVSYGFMPETVAPTVTYPAYSSTWFNAENVTYWIGDGQNKSVIIIDFNAEGTEPVTYAWGIKYNGVITAATALALIDEADTNLNITITNNEITSIVYKDLTGVEADGNLWNTFKGTNMSNWVINNNISTELTNNKWFGATFGTASARRPFTPIPATEIVNGLTENNKIAFTVYPNPVASFLNIKSDDAVQKSEVLNITGQTVLTVLNSNSIDLSNINTGIYLVKVYTENGMATQKIIKQ</sequence>
<evidence type="ECO:0000256" key="1">
    <source>
        <dbReference type="ARBA" id="ARBA00022729"/>
    </source>
</evidence>
<dbReference type="NCBIfam" id="TIGR04183">
    <property type="entry name" value="Por_Secre_tail"/>
    <property type="match status" value="1"/>
</dbReference>
<dbReference type="EMBL" id="SBII01000005">
    <property type="protein sequence ID" value="RWX00332.1"/>
    <property type="molecule type" value="Genomic_DNA"/>
</dbReference>
<reference evidence="4 5" key="1">
    <citation type="submission" date="2019-01" db="EMBL/GenBank/DDBJ databases">
        <title>Flavobacterium sp. nov.,isolated from freshwater.</title>
        <authorList>
            <person name="Zhang R."/>
            <person name="Du Z.-J."/>
        </authorList>
    </citation>
    <scope>NUCLEOTIDE SEQUENCE [LARGE SCALE GENOMIC DNA]</scope>
    <source>
        <strain evidence="4 5">1E403</strain>
    </source>
</reference>
<comment type="caution">
    <text evidence="4">The sequence shown here is derived from an EMBL/GenBank/DDBJ whole genome shotgun (WGS) entry which is preliminary data.</text>
</comment>
<dbReference type="InterPro" id="IPR026444">
    <property type="entry name" value="Secre_tail"/>
</dbReference>
<accession>A0A444HAR0</accession>
<dbReference type="Pfam" id="PF18962">
    <property type="entry name" value="Por_Secre_tail"/>
    <property type="match status" value="1"/>
</dbReference>
<protein>
    <submittedName>
        <fullName evidence="4">T9SS type A sorting domain-containing protein</fullName>
    </submittedName>
</protein>
<keyword evidence="1 2" id="KW-0732">Signal</keyword>
<evidence type="ECO:0000259" key="3">
    <source>
        <dbReference type="Pfam" id="PF18962"/>
    </source>
</evidence>
<feature type="signal peptide" evidence="2">
    <location>
        <begin position="1"/>
        <end position="22"/>
    </location>
</feature>
<dbReference type="AlphaFoldDB" id="A0A444HAR0"/>
<dbReference type="Proteomes" id="UP000287527">
    <property type="component" value="Unassembled WGS sequence"/>
</dbReference>
<gene>
    <name evidence="4" type="ORF">EPI11_08625</name>
</gene>
<name>A0A444HAR0_9FLAO</name>
<organism evidence="4 5">
    <name type="scientific">Flavobacterium cerinum</name>
    <dbReference type="NCBI Taxonomy" id="2502784"/>
    <lineage>
        <taxon>Bacteria</taxon>
        <taxon>Pseudomonadati</taxon>
        <taxon>Bacteroidota</taxon>
        <taxon>Flavobacteriia</taxon>
        <taxon>Flavobacteriales</taxon>
        <taxon>Flavobacteriaceae</taxon>
        <taxon>Flavobacterium</taxon>
    </lineage>
</organism>
<evidence type="ECO:0000256" key="2">
    <source>
        <dbReference type="SAM" id="SignalP"/>
    </source>
</evidence>
<proteinExistence type="predicted"/>
<evidence type="ECO:0000313" key="5">
    <source>
        <dbReference type="Proteomes" id="UP000287527"/>
    </source>
</evidence>